<dbReference type="Proteomes" id="UP001623592">
    <property type="component" value="Unassembled WGS sequence"/>
</dbReference>
<name>A0ABW8TIR2_9CLOT</name>
<gene>
    <name evidence="1" type="ORF">ACJDT4_13205</name>
</gene>
<dbReference type="EMBL" id="JBJIAA010000010">
    <property type="protein sequence ID" value="MFL0251375.1"/>
    <property type="molecule type" value="Genomic_DNA"/>
</dbReference>
<evidence type="ECO:0000313" key="2">
    <source>
        <dbReference type="Proteomes" id="UP001623592"/>
    </source>
</evidence>
<organism evidence="1 2">
    <name type="scientific">Clostridium neuense</name>
    <dbReference type="NCBI Taxonomy" id="1728934"/>
    <lineage>
        <taxon>Bacteria</taxon>
        <taxon>Bacillati</taxon>
        <taxon>Bacillota</taxon>
        <taxon>Clostridia</taxon>
        <taxon>Eubacteriales</taxon>
        <taxon>Clostridiaceae</taxon>
        <taxon>Clostridium</taxon>
    </lineage>
</organism>
<protein>
    <submittedName>
        <fullName evidence="1">Uncharacterized protein</fullName>
    </submittedName>
</protein>
<reference evidence="1 2" key="1">
    <citation type="submission" date="2024-11" db="EMBL/GenBank/DDBJ databases">
        <authorList>
            <person name="Heng Y.C."/>
            <person name="Lim A.C.H."/>
            <person name="Lee J.K.Y."/>
            <person name="Kittelmann S."/>
        </authorList>
    </citation>
    <scope>NUCLEOTIDE SEQUENCE [LARGE SCALE GENOMIC DNA]</scope>
    <source>
        <strain evidence="1 2">WILCCON 0114</strain>
    </source>
</reference>
<sequence length="142" mass="16632">MLKLKHIFSIIKGDSVVVYSKDLTTKRYYRCTNILVGKDITEEIQEISKLEFRQKLAEQIYKKSKELPSMGMATAYIIDFQPNNEINFEIEKQEKDTPHEKLIKDAQKSLGYSYEDAEFYARKLEEIALNEYKKCFKGGNSK</sequence>
<accession>A0ABW8TIR2</accession>
<keyword evidence="2" id="KW-1185">Reference proteome</keyword>
<proteinExistence type="predicted"/>
<dbReference type="RefSeq" id="WP_406788033.1">
    <property type="nucleotide sequence ID" value="NZ_JBJIAA010000010.1"/>
</dbReference>
<comment type="caution">
    <text evidence="1">The sequence shown here is derived from an EMBL/GenBank/DDBJ whole genome shotgun (WGS) entry which is preliminary data.</text>
</comment>
<evidence type="ECO:0000313" key="1">
    <source>
        <dbReference type="EMBL" id="MFL0251375.1"/>
    </source>
</evidence>